<evidence type="ECO:0000256" key="3">
    <source>
        <dbReference type="ARBA" id="ARBA00022989"/>
    </source>
</evidence>
<gene>
    <name evidence="7" type="ORF">LTR09_006672</name>
</gene>
<dbReference type="GO" id="GO:0005829">
    <property type="term" value="C:cytosol"/>
    <property type="evidence" value="ECO:0007669"/>
    <property type="project" value="TreeGrafter"/>
</dbReference>
<comment type="caution">
    <text evidence="7">The sequence shown here is derived from an EMBL/GenBank/DDBJ whole genome shotgun (WGS) entry which is preliminary data.</text>
</comment>
<sequence length="663" mass="74444">MEQPQSKRLAIRPEWRENRLSFMASVKPTPGTPDASKPTMEQSPLTQQVRPDVFEPKVVGLYRKLFREVDDDDISEGFWRELFLLKPDIPQLRQMLDDTDADFLLHTQHHPQQLVLHAVAHIKAGESPADENALDTLTVFFAVVLAKKYTNPSSDIIEVLAGLDDVDAVFTELVTSLDQATRDGRNVEVRQKAVRTAIAVVAGGYQTALVSYFINRDLFPALMRLVHQLENPLRASEPLVLTGLLANYNKFEVHNQYRTRFSDFVNDDAMNSIIQSVSWTCTLLRDRYVAIQDDTPASWSIGGTLSYVGLGGLAGVKSAPPALAEDQQKELLLEQPGLEAAILLTLYDFIMANKVFCHHFLTTPSPDKAQAAPFSTFLSFNSYLYQHAYRTARSSMYAYLTLLIFYILVEDPALAKLLCETSGPVRLCGQRPPHLPLPKGDGPYAAAIIDILVDGINHNLRKRLDTGFYLQSLTVLSKLLSYLAKTRTKLTYHWAELWRSLLSFVRFLTTYSDDLKLLPRTTEMVQSLVELLSLALTTGENFLPDAAAYDDLFYKLVESGEALIKLRDAYILATGAEKKSHIKTLISVSKHYQELIDSEKAKKEHLSPREVSKIIKQGYETLSLEGREGPDGAETGYREVEYRSMLKRIARVAVADAANIVSR</sequence>
<dbReference type="PANTHER" id="PTHR13608">
    <property type="entry name" value="ARMADILLO-LIKE HELICAL DOMAIN-CONTAINING PROTEIN 3"/>
    <property type="match status" value="1"/>
</dbReference>
<organism evidence="7 8">
    <name type="scientific">Extremus antarcticus</name>
    <dbReference type="NCBI Taxonomy" id="702011"/>
    <lineage>
        <taxon>Eukaryota</taxon>
        <taxon>Fungi</taxon>
        <taxon>Dikarya</taxon>
        <taxon>Ascomycota</taxon>
        <taxon>Pezizomycotina</taxon>
        <taxon>Dothideomycetes</taxon>
        <taxon>Dothideomycetidae</taxon>
        <taxon>Mycosphaerellales</taxon>
        <taxon>Extremaceae</taxon>
        <taxon>Extremus</taxon>
    </lineage>
</organism>
<dbReference type="AlphaFoldDB" id="A0AAJ0DKR4"/>
<proteinExistence type="predicted"/>
<dbReference type="Proteomes" id="UP001271007">
    <property type="component" value="Unassembled WGS sequence"/>
</dbReference>
<evidence type="ECO:0000256" key="2">
    <source>
        <dbReference type="ARBA" id="ARBA00022692"/>
    </source>
</evidence>
<keyword evidence="2" id="KW-0812">Transmembrane</keyword>
<name>A0AAJ0DKR4_9PEZI</name>
<feature type="region of interest" description="Disordered" evidence="5">
    <location>
        <begin position="22"/>
        <end position="47"/>
    </location>
</feature>
<evidence type="ECO:0000256" key="1">
    <source>
        <dbReference type="ARBA" id="ARBA00004370"/>
    </source>
</evidence>
<evidence type="ECO:0000256" key="5">
    <source>
        <dbReference type="SAM" id="MobiDB-lite"/>
    </source>
</evidence>
<dbReference type="Pfam" id="PF08427">
    <property type="entry name" value="ARMH3_C"/>
    <property type="match status" value="1"/>
</dbReference>
<evidence type="ECO:0000313" key="7">
    <source>
        <dbReference type="EMBL" id="KAK3052080.1"/>
    </source>
</evidence>
<evidence type="ECO:0000256" key="4">
    <source>
        <dbReference type="ARBA" id="ARBA00023136"/>
    </source>
</evidence>
<dbReference type="InterPro" id="IPR013636">
    <property type="entry name" value="ARMH3_C"/>
</dbReference>
<feature type="domain" description="Armadillo-like helical" evidence="6">
    <location>
        <begin position="436"/>
        <end position="661"/>
    </location>
</feature>
<dbReference type="GO" id="GO:0016020">
    <property type="term" value="C:membrane"/>
    <property type="evidence" value="ECO:0007669"/>
    <property type="project" value="UniProtKB-SubCell"/>
</dbReference>
<dbReference type="InterPro" id="IPR039868">
    <property type="entry name" value="ARMD3-like"/>
</dbReference>
<dbReference type="SMART" id="SM01158">
    <property type="entry name" value="DUF1741"/>
    <property type="match status" value="1"/>
</dbReference>
<dbReference type="PANTHER" id="PTHR13608:SF3">
    <property type="entry name" value="ARMADILLO-LIKE HELICAL DOMAIN-CONTAINING PROTEIN 3"/>
    <property type="match status" value="1"/>
</dbReference>
<keyword evidence="4" id="KW-0472">Membrane</keyword>
<evidence type="ECO:0000259" key="6">
    <source>
        <dbReference type="SMART" id="SM01158"/>
    </source>
</evidence>
<evidence type="ECO:0000313" key="8">
    <source>
        <dbReference type="Proteomes" id="UP001271007"/>
    </source>
</evidence>
<keyword evidence="8" id="KW-1185">Reference proteome</keyword>
<keyword evidence="3" id="KW-1133">Transmembrane helix</keyword>
<reference evidence="7" key="1">
    <citation type="submission" date="2023-04" db="EMBL/GenBank/DDBJ databases">
        <title>Black Yeasts Isolated from many extreme environments.</title>
        <authorList>
            <person name="Coleine C."/>
            <person name="Stajich J.E."/>
            <person name="Selbmann L."/>
        </authorList>
    </citation>
    <scope>NUCLEOTIDE SEQUENCE</scope>
    <source>
        <strain evidence="7">CCFEE 5312</strain>
    </source>
</reference>
<accession>A0AAJ0DKR4</accession>
<comment type="subcellular location">
    <subcellularLocation>
        <location evidence="1">Membrane</location>
    </subcellularLocation>
</comment>
<dbReference type="EMBL" id="JAWDJX010000022">
    <property type="protein sequence ID" value="KAK3052080.1"/>
    <property type="molecule type" value="Genomic_DNA"/>
</dbReference>
<protein>
    <recommendedName>
        <fullName evidence="6">Armadillo-like helical domain-containing protein</fullName>
    </recommendedName>
</protein>